<dbReference type="OMA" id="TITILWA"/>
<keyword evidence="7 13" id="KW-0479">Metal-binding</keyword>
<dbReference type="GO" id="GO:0004497">
    <property type="term" value="F:monooxygenase activity"/>
    <property type="evidence" value="ECO:0007669"/>
    <property type="project" value="UniProtKB-KW"/>
</dbReference>
<evidence type="ECO:0000256" key="13">
    <source>
        <dbReference type="PIRSR" id="PIRSR602401-1"/>
    </source>
</evidence>
<comment type="pathway">
    <text evidence="3">Secondary metabolite biosynthesis.</text>
</comment>
<dbReference type="AlphaFoldDB" id="A0A5M3MYY0"/>
<accession>A0A5M3MYY0</accession>
<dbReference type="GO" id="GO:0020037">
    <property type="term" value="F:heme binding"/>
    <property type="evidence" value="ECO:0007669"/>
    <property type="project" value="InterPro"/>
</dbReference>
<sequence>MALSLSLLQIIPLGLLSWVLARYAVTKLRGNRSLPLPPGPKQLPFLGAVFDIDSESPWLTYTQWAAKYGDIISCRFFGSQVVVLNSDKAAEDLLDRRSRIYSDRPEISTVRLSGWDLDIGFQPYGNEWRLYRRLYQQSFREQKIIDYQSIQLAAAHRLLTNMSNNSDDKLWGLISLCTSSAILSTVYGYEVNALDDPLFHISDKATETGFPLLTPEMSIIMDTFPFVKYLPTWFPGTSIVREIQIAKYWSKLFFDYPYNFTMEKMQSNPAFSCVLSETIRSSEESGQSMPVRYLKKFAGTAFIAGAETAASVLHTLVVALLQNPVVQKRAQDDIQAVIGNDRLPTFEDRPSLPYIEAMVREALRWNTVLPLGVPHFSTEDDVYEGYFIPKGSTVLSNAWGMSRDPQRYPDPETFRPERFLTKDGELNGDDVRFTFGWGRRICPGRYSAVSAVWIDVASMLAAYTLKKAKDENGVEIEPIPEWTTGVARKPKPIPLRIVPRFEPSRLEQMLKEAQHD</sequence>
<dbReference type="PANTHER" id="PTHR46300:SF2">
    <property type="entry name" value="CYTOCHROME P450 MONOOXYGENASE ALNH-RELATED"/>
    <property type="match status" value="1"/>
</dbReference>
<evidence type="ECO:0000256" key="6">
    <source>
        <dbReference type="ARBA" id="ARBA00022692"/>
    </source>
</evidence>
<dbReference type="GO" id="GO:0016020">
    <property type="term" value="C:membrane"/>
    <property type="evidence" value="ECO:0007669"/>
    <property type="project" value="UniProtKB-SubCell"/>
</dbReference>
<dbReference type="SUPFAM" id="SSF48264">
    <property type="entry name" value="Cytochrome P450"/>
    <property type="match status" value="1"/>
</dbReference>
<dbReference type="PANTHER" id="PTHR46300">
    <property type="entry name" value="P450, PUTATIVE (EUROFUNG)-RELATED-RELATED"/>
    <property type="match status" value="1"/>
</dbReference>
<dbReference type="InterPro" id="IPR036396">
    <property type="entry name" value="Cyt_P450_sf"/>
</dbReference>
<dbReference type="CDD" id="cd11065">
    <property type="entry name" value="CYP64-like"/>
    <property type="match status" value="1"/>
</dbReference>
<dbReference type="PRINTS" id="PR00463">
    <property type="entry name" value="EP450I"/>
</dbReference>
<dbReference type="Gene3D" id="1.10.630.10">
    <property type="entry name" value="Cytochrome P450"/>
    <property type="match status" value="1"/>
</dbReference>
<comment type="cofactor">
    <cofactor evidence="1 13">
        <name>heme</name>
        <dbReference type="ChEBI" id="CHEBI:30413"/>
    </cofactor>
</comment>
<evidence type="ECO:0000313" key="16">
    <source>
        <dbReference type="Proteomes" id="UP000053558"/>
    </source>
</evidence>
<dbReference type="GeneID" id="19204923"/>
<evidence type="ECO:0000256" key="3">
    <source>
        <dbReference type="ARBA" id="ARBA00005179"/>
    </source>
</evidence>
<feature type="binding site" description="axial binding residue" evidence="13">
    <location>
        <position position="442"/>
    </location>
    <ligand>
        <name>heme</name>
        <dbReference type="ChEBI" id="CHEBI:30413"/>
    </ligand>
    <ligandPart>
        <name>Fe</name>
        <dbReference type="ChEBI" id="CHEBI:18248"/>
    </ligandPart>
</feature>
<comment type="caution">
    <text evidence="15">The sequence shown here is derived from an EMBL/GenBank/DDBJ whole genome shotgun (WGS) entry which is preliminary data.</text>
</comment>
<dbReference type="RefSeq" id="XP_007766074.1">
    <property type="nucleotide sequence ID" value="XM_007767884.1"/>
</dbReference>
<dbReference type="InterPro" id="IPR002401">
    <property type="entry name" value="Cyt_P450_E_grp-I"/>
</dbReference>
<keyword evidence="5 13" id="KW-0349">Heme</keyword>
<evidence type="ECO:0000256" key="10">
    <source>
        <dbReference type="ARBA" id="ARBA00023004"/>
    </source>
</evidence>
<dbReference type="GO" id="GO:0016705">
    <property type="term" value="F:oxidoreductase activity, acting on paired donors, with incorporation or reduction of molecular oxygen"/>
    <property type="evidence" value="ECO:0007669"/>
    <property type="project" value="InterPro"/>
</dbReference>
<evidence type="ECO:0000256" key="1">
    <source>
        <dbReference type="ARBA" id="ARBA00001971"/>
    </source>
</evidence>
<keyword evidence="8" id="KW-1133">Transmembrane helix</keyword>
<evidence type="ECO:0000256" key="4">
    <source>
        <dbReference type="ARBA" id="ARBA00010617"/>
    </source>
</evidence>
<organism evidence="15 16">
    <name type="scientific">Coniophora puteana (strain RWD-64-598)</name>
    <name type="common">Brown rot fungus</name>
    <dbReference type="NCBI Taxonomy" id="741705"/>
    <lineage>
        <taxon>Eukaryota</taxon>
        <taxon>Fungi</taxon>
        <taxon>Dikarya</taxon>
        <taxon>Basidiomycota</taxon>
        <taxon>Agaricomycotina</taxon>
        <taxon>Agaricomycetes</taxon>
        <taxon>Agaricomycetidae</taxon>
        <taxon>Boletales</taxon>
        <taxon>Coniophorineae</taxon>
        <taxon>Coniophoraceae</taxon>
        <taxon>Coniophora</taxon>
    </lineage>
</organism>
<name>A0A5M3MYY0_CONPW</name>
<dbReference type="OrthoDB" id="2789670at2759"/>
<gene>
    <name evidence="15" type="ORF">CONPUDRAFT_163502</name>
</gene>
<dbReference type="KEGG" id="cput:CONPUDRAFT_163502"/>
<keyword evidence="9 14" id="KW-0560">Oxidoreductase</keyword>
<evidence type="ECO:0000256" key="12">
    <source>
        <dbReference type="ARBA" id="ARBA00023136"/>
    </source>
</evidence>
<evidence type="ECO:0000256" key="11">
    <source>
        <dbReference type="ARBA" id="ARBA00023033"/>
    </source>
</evidence>
<dbReference type="InterPro" id="IPR001128">
    <property type="entry name" value="Cyt_P450"/>
</dbReference>
<evidence type="ECO:0000256" key="5">
    <source>
        <dbReference type="ARBA" id="ARBA00022617"/>
    </source>
</evidence>
<dbReference type="Proteomes" id="UP000053558">
    <property type="component" value="Unassembled WGS sequence"/>
</dbReference>
<dbReference type="Pfam" id="PF00067">
    <property type="entry name" value="p450"/>
    <property type="match status" value="1"/>
</dbReference>
<evidence type="ECO:0000313" key="15">
    <source>
        <dbReference type="EMBL" id="EIW84358.1"/>
    </source>
</evidence>
<evidence type="ECO:0000256" key="7">
    <source>
        <dbReference type="ARBA" id="ARBA00022723"/>
    </source>
</evidence>
<evidence type="ECO:0000256" key="9">
    <source>
        <dbReference type="ARBA" id="ARBA00023002"/>
    </source>
</evidence>
<keyword evidence="6" id="KW-0812">Transmembrane</keyword>
<keyword evidence="10 13" id="KW-0408">Iron</keyword>
<proteinExistence type="inferred from homology"/>
<protein>
    <submittedName>
        <fullName evidence="15">Cytochrome P450</fullName>
    </submittedName>
</protein>
<dbReference type="GO" id="GO:0005506">
    <property type="term" value="F:iron ion binding"/>
    <property type="evidence" value="ECO:0007669"/>
    <property type="project" value="InterPro"/>
</dbReference>
<dbReference type="InterPro" id="IPR017972">
    <property type="entry name" value="Cyt_P450_CS"/>
</dbReference>
<reference evidence="16" key="1">
    <citation type="journal article" date="2012" name="Science">
        <title>The Paleozoic origin of enzymatic lignin decomposition reconstructed from 31 fungal genomes.</title>
        <authorList>
            <person name="Floudas D."/>
            <person name="Binder M."/>
            <person name="Riley R."/>
            <person name="Barry K."/>
            <person name="Blanchette R.A."/>
            <person name="Henrissat B."/>
            <person name="Martinez A.T."/>
            <person name="Otillar R."/>
            <person name="Spatafora J.W."/>
            <person name="Yadav J.S."/>
            <person name="Aerts A."/>
            <person name="Benoit I."/>
            <person name="Boyd A."/>
            <person name="Carlson A."/>
            <person name="Copeland A."/>
            <person name="Coutinho P.M."/>
            <person name="de Vries R.P."/>
            <person name="Ferreira P."/>
            <person name="Findley K."/>
            <person name="Foster B."/>
            <person name="Gaskell J."/>
            <person name="Glotzer D."/>
            <person name="Gorecki P."/>
            <person name="Heitman J."/>
            <person name="Hesse C."/>
            <person name="Hori C."/>
            <person name="Igarashi K."/>
            <person name="Jurgens J.A."/>
            <person name="Kallen N."/>
            <person name="Kersten P."/>
            <person name="Kohler A."/>
            <person name="Kuees U."/>
            <person name="Kumar T.K.A."/>
            <person name="Kuo A."/>
            <person name="LaButti K."/>
            <person name="Larrondo L.F."/>
            <person name="Lindquist E."/>
            <person name="Ling A."/>
            <person name="Lombard V."/>
            <person name="Lucas S."/>
            <person name="Lundell T."/>
            <person name="Martin R."/>
            <person name="McLaughlin D.J."/>
            <person name="Morgenstern I."/>
            <person name="Morin E."/>
            <person name="Murat C."/>
            <person name="Nagy L.G."/>
            <person name="Nolan M."/>
            <person name="Ohm R.A."/>
            <person name="Patyshakuliyeva A."/>
            <person name="Rokas A."/>
            <person name="Ruiz-Duenas F.J."/>
            <person name="Sabat G."/>
            <person name="Salamov A."/>
            <person name="Samejima M."/>
            <person name="Schmutz J."/>
            <person name="Slot J.C."/>
            <person name="St John F."/>
            <person name="Stenlid J."/>
            <person name="Sun H."/>
            <person name="Sun S."/>
            <person name="Syed K."/>
            <person name="Tsang A."/>
            <person name="Wiebenga A."/>
            <person name="Young D."/>
            <person name="Pisabarro A."/>
            <person name="Eastwood D.C."/>
            <person name="Martin F."/>
            <person name="Cullen D."/>
            <person name="Grigoriev I.V."/>
            <person name="Hibbett D.S."/>
        </authorList>
    </citation>
    <scope>NUCLEOTIDE SEQUENCE [LARGE SCALE GENOMIC DNA]</scope>
    <source>
        <strain evidence="16">RWD-64-598 SS2</strain>
    </source>
</reference>
<comment type="similarity">
    <text evidence="4 14">Belongs to the cytochrome P450 family.</text>
</comment>
<comment type="subcellular location">
    <subcellularLocation>
        <location evidence="2">Membrane</location>
        <topology evidence="2">Single-pass membrane protein</topology>
    </subcellularLocation>
</comment>
<keyword evidence="11 14" id="KW-0503">Monooxygenase</keyword>
<keyword evidence="12" id="KW-0472">Membrane</keyword>
<evidence type="ECO:0000256" key="14">
    <source>
        <dbReference type="RuleBase" id="RU000461"/>
    </source>
</evidence>
<dbReference type="PROSITE" id="PS00086">
    <property type="entry name" value="CYTOCHROME_P450"/>
    <property type="match status" value="1"/>
</dbReference>
<evidence type="ECO:0000256" key="8">
    <source>
        <dbReference type="ARBA" id="ARBA00022989"/>
    </source>
</evidence>
<dbReference type="InterPro" id="IPR050364">
    <property type="entry name" value="Cytochrome_P450_fung"/>
</dbReference>
<dbReference type="EMBL" id="JH711575">
    <property type="protein sequence ID" value="EIW84358.1"/>
    <property type="molecule type" value="Genomic_DNA"/>
</dbReference>
<evidence type="ECO:0000256" key="2">
    <source>
        <dbReference type="ARBA" id="ARBA00004167"/>
    </source>
</evidence>
<keyword evidence="16" id="KW-1185">Reference proteome</keyword>